<reference evidence="2 3" key="1">
    <citation type="submission" date="2016-10" db="EMBL/GenBank/DDBJ databases">
        <authorList>
            <person name="de Groot N.N."/>
        </authorList>
    </citation>
    <scope>NUCLEOTIDE SEQUENCE [LARGE SCALE GENOMIC DNA]</scope>
    <source>
        <strain evidence="2 3">DSM 27630</strain>
    </source>
</reference>
<dbReference type="OrthoDB" id="2315017at2"/>
<evidence type="ECO:0000313" key="2">
    <source>
        <dbReference type="EMBL" id="SFH93977.1"/>
    </source>
</evidence>
<gene>
    <name evidence="2" type="ORF">SAMN04489868_1702</name>
</gene>
<keyword evidence="3" id="KW-1185">Reference proteome</keyword>
<dbReference type="AlphaFoldDB" id="A0A1I3E4R3"/>
<dbReference type="Pfam" id="PF14168">
    <property type="entry name" value="YjzC"/>
    <property type="match status" value="1"/>
</dbReference>
<feature type="compositionally biased region" description="Polar residues" evidence="1">
    <location>
        <begin position="44"/>
        <end position="55"/>
    </location>
</feature>
<feature type="compositionally biased region" description="Basic and acidic residues" evidence="1">
    <location>
        <begin position="26"/>
        <end position="40"/>
    </location>
</feature>
<evidence type="ECO:0000313" key="3">
    <source>
        <dbReference type="Proteomes" id="UP000198668"/>
    </source>
</evidence>
<dbReference type="RefSeq" id="WP_010731417.1">
    <property type="nucleotide sequence ID" value="NZ_FOQE01000070.1"/>
</dbReference>
<feature type="region of interest" description="Disordered" evidence="1">
    <location>
        <begin position="1"/>
        <end position="55"/>
    </location>
</feature>
<name>A0A1I3E4R3_9LACT</name>
<dbReference type="Proteomes" id="UP000198668">
    <property type="component" value="Unassembled WGS sequence"/>
</dbReference>
<evidence type="ECO:0000256" key="1">
    <source>
        <dbReference type="SAM" id="MobiDB-lite"/>
    </source>
</evidence>
<protein>
    <submittedName>
        <fullName evidence="2">YjzC-like protein</fullName>
    </submittedName>
</protein>
<accession>A0A1I3E4R3</accession>
<proteinExistence type="predicted"/>
<feature type="compositionally biased region" description="Basic and acidic residues" evidence="1">
    <location>
        <begin position="1"/>
        <end position="13"/>
    </location>
</feature>
<sequence>MTKMHNPGEDNKPAGKYLEVGPRGGTVKDPRIVNIDKGDRLPPTSESGNNWKKIN</sequence>
<dbReference type="EMBL" id="FOQE01000070">
    <property type="protein sequence ID" value="SFH93977.1"/>
    <property type="molecule type" value="Genomic_DNA"/>
</dbReference>
<organism evidence="2 3">
    <name type="scientific">Pisciglobus halotolerans</name>
    <dbReference type="NCBI Taxonomy" id="745365"/>
    <lineage>
        <taxon>Bacteria</taxon>
        <taxon>Bacillati</taxon>
        <taxon>Bacillota</taxon>
        <taxon>Bacilli</taxon>
        <taxon>Lactobacillales</taxon>
        <taxon>Carnobacteriaceae</taxon>
    </lineage>
</organism>
<dbReference type="InterPro" id="IPR025549">
    <property type="entry name" value="YjzC"/>
</dbReference>